<name>A0A0L8HZ96_OCTBM</name>
<reference evidence="1" key="1">
    <citation type="submission" date="2015-07" db="EMBL/GenBank/DDBJ databases">
        <title>MeaNS - Measles Nucleotide Surveillance Program.</title>
        <authorList>
            <person name="Tran T."/>
            <person name="Druce J."/>
        </authorList>
    </citation>
    <scope>NUCLEOTIDE SEQUENCE</scope>
    <source>
        <strain evidence="1">UCB-OBI-ISO-001</strain>
        <tissue evidence="1">Gonad</tissue>
    </source>
</reference>
<sequence length="70" mass="8132">MLCEYIEGKVYVSGWDSQVSCPEIAWLRVHTGAEHKWTPYKYVMVLTSIIQKVFKKSKQHKTSSQALKTK</sequence>
<accession>A0A0L8HZ96</accession>
<proteinExistence type="predicted"/>
<dbReference type="AlphaFoldDB" id="A0A0L8HZ96"/>
<evidence type="ECO:0000313" key="1">
    <source>
        <dbReference type="EMBL" id="KOF94499.1"/>
    </source>
</evidence>
<protein>
    <submittedName>
        <fullName evidence="1">Uncharacterized protein</fullName>
    </submittedName>
</protein>
<dbReference type="EMBL" id="KQ416950">
    <property type="protein sequence ID" value="KOF94499.1"/>
    <property type="molecule type" value="Genomic_DNA"/>
</dbReference>
<gene>
    <name evidence="1" type="ORF">OCBIM_22001644mg</name>
</gene>
<organism evidence="1">
    <name type="scientific">Octopus bimaculoides</name>
    <name type="common">California two-spotted octopus</name>
    <dbReference type="NCBI Taxonomy" id="37653"/>
    <lineage>
        <taxon>Eukaryota</taxon>
        <taxon>Metazoa</taxon>
        <taxon>Spiralia</taxon>
        <taxon>Lophotrochozoa</taxon>
        <taxon>Mollusca</taxon>
        <taxon>Cephalopoda</taxon>
        <taxon>Coleoidea</taxon>
        <taxon>Octopodiformes</taxon>
        <taxon>Octopoda</taxon>
        <taxon>Incirrata</taxon>
        <taxon>Octopodidae</taxon>
        <taxon>Octopus</taxon>
    </lineage>
</organism>